<sequence>MPPKPKAKDNQDAQAQISKNAQTGSEAALRSDVLQAKVGSQGVAQASGMLAQPNAAGARPLDLGRPTAAIAAETATQQQATADSLDERFAHLPLRPRECEVIMECIKANNASMAIDCIRRFFKLQPQPFPPSHILTLRPDEVPRTKYNRHAEDAQMRDTILAQYLFEAA</sequence>
<protein>
    <submittedName>
        <fullName evidence="2">Uncharacterized protein</fullName>
    </submittedName>
</protein>
<comment type="caution">
    <text evidence="2">The sequence shown here is derived from an EMBL/GenBank/DDBJ whole genome shotgun (WGS) entry which is preliminary data.</text>
</comment>
<evidence type="ECO:0000313" key="3">
    <source>
        <dbReference type="Proteomes" id="UP001527925"/>
    </source>
</evidence>
<evidence type="ECO:0000256" key="1">
    <source>
        <dbReference type="SAM" id="MobiDB-lite"/>
    </source>
</evidence>
<dbReference type="EMBL" id="JADGIZ020000001">
    <property type="protein sequence ID" value="KAL2920187.1"/>
    <property type="molecule type" value="Genomic_DNA"/>
</dbReference>
<accession>A0ABR4NKZ1</accession>
<name>A0ABR4NKZ1_9FUNG</name>
<dbReference type="Proteomes" id="UP001527925">
    <property type="component" value="Unassembled WGS sequence"/>
</dbReference>
<proteinExistence type="predicted"/>
<gene>
    <name evidence="2" type="ORF">HK105_200254</name>
</gene>
<feature type="compositionally biased region" description="Polar residues" evidence="1">
    <location>
        <begin position="12"/>
        <end position="25"/>
    </location>
</feature>
<organism evidence="2 3">
    <name type="scientific">Polyrhizophydium stewartii</name>
    <dbReference type="NCBI Taxonomy" id="2732419"/>
    <lineage>
        <taxon>Eukaryota</taxon>
        <taxon>Fungi</taxon>
        <taxon>Fungi incertae sedis</taxon>
        <taxon>Chytridiomycota</taxon>
        <taxon>Chytridiomycota incertae sedis</taxon>
        <taxon>Chytridiomycetes</taxon>
        <taxon>Rhizophydiales</taxon>
        <taxon>Rhizophydiales incertae sedis</taxon>
        <taxon>Polyrhizophydium</taxon>
    </lineage>
</organism>
<feature type="compositionally biased region" description="Basic and acidic residues" evidence="1">
    <location>
        <begin position="1"/>
        <end position="11"/>
    </location>
</feature>
<evidence type="ECO:0000313" key="2">
    <source>
        <dbReference type="EMBL" id="KAL2920187.1"/>
    </source>
</evidence>
<reference evidence="2 3" key="1">
    <citation type="submission" date="2023-09" db="EMBL/GenBank/DDBJ databases">
        <title>Pangenome analysis of Batrachochytrium dendrobatidis and related Chytrids.</title>
        <authorList>
            <person name="Yacoub M.N."/>
            <person name="Stajich J.E."/>
            <person name="James T.Y."/>
        </authorList>
    </citation>
    <scope>NUCLEOTIDE SEQUENCE [LARGE SCALE GENOMIC DNA]</scope>
    <source>
        <strain evidence="2 3">JEL0888</strain>
    </source>
</reference>
<feature type="region of interest" description="Disordered" evidence="1">
    <location>
        <begin position="1"/>
        <end position="26"/>
    </location>
</feature>
<keyword evidence="3" id="KW-1185">Reference proteome</keyword>